<evidence type="ECO:0000256" key="6">
    <source>
        <dbReference type="RuleBase" id="RU361277"/>
    </source>
</evidence>
<dbReference type="InterPro" id="IPR013149">
    <property type="entry name" value="ADH-like_C"/>
</dbReference>
<dbReference type="SUPFAM" id="SSF50129">
    <property type="entry name" value="GroES-like"/>
    <property type="match status" value="1"/>
</dbReference>
<keyword evidence="4 6" id="KW-0862">Zinc</keyword>
<dbReference type="OrthoDB" id="9809185at2"/>
<dbReference type="EMBL" id="CP016617">
    <property type="protein sequence ID" value="ANY82794.1"/>
    <property type="molecule type" value="Genomic_DNA"/>
</dbReference>
<dbReference type="PROSITE" id="PS00059">
    <property type="entry name" value="ADH_ZINC"/>
    <property type="match status" value="1"/>
</dbReference>
<comment type="similarity">
    <text evidence="2 6">Belongs to the zinc-containing alcohol dehydrogenase family.</text>
</comment>
<dbReference type="PANTHER" id="PTHR43161">
    <property type="entry name" value="SORBITOL DEHYDROGENASE"/>
    <property type="match status" value="1"/>
</dbReference>
<dbReference type="AlphaFoldDB" id="A0A1B2ES44"/>
<dbReference type="SUPFAM" id="SSF51735">
    <property type="entry name" value="NAD(P)-binding Rossmann-fold domains"/>
    <property type="match status" value="1"/>
</dbReference>
<evidence type="ECO:0000313" key="8">
    <source>
        <dbReference type="EMBL" id="ANY82794.1"/>
    </source>
</evidence>
<organism evidence="8">
    <name type="scientific">Microvirga ossetica</name>
    <dbReference type="NCBI Taxonomy" id="1882682"/>
    <lineage>
        <taxon>Bacteria</taxon>
        <taxon>Pseudomonadati</taxon>
        <taxon>Pseudomonadota</taxon>
        <taxon>Alphaproteobacteria</taxon>
        <taxon>Hyphomicrobiales</taxon>
        <taxon>Methylobacteriaceae</taxon>
        <taxon>Microvirga</taxon>
    </lineage>
</organism>
<comment type="cofactor">
    <cofactor evidence="1 6">
        <name>Zn(2+)</name>
        <dbReference type="ChEBI" id="CHEBI:29105"/>
    </cofactor>
</comment>
<evidence type="ECO:0000256" key="3">
    <source>
        <dbReference type="ARBA" id="ARBA00022723"/>
    </source>
</evidence>
<dbReference type="InterPro" id="IPR002328">
    <property type="entry name" value="ADH_Zn_CS"/>
</dbReference>
<keyword evidence="3 6" id="KW-0479">Metal-binding</keyword>
<dbReference type="CDD" id="cd08232">
    <property type="entry name" value="idonate-5-DH"/>
    <property type="match status" value="1"/>
</dbReference>
<dbReference type="GO" id="GO:0016616">
    <property type="term" value="F:oxidoreductase activity, acting on the CH-OH group of donors, NAD or NADP as acceptor"/>
    <property type="evidence" value="ECO:0007669"/>
    <property type="project" value="UniProtKB-ARBA"/>
</dbReference>
<dbReference type="InterPro" id="IPR013154">
    <property type="entry name" value="ADH-like_N"/>
</dbReference>
<dbReference type="SMART" id="SM00829">
    <property type="entry name" value="PKS_ER"/>
    <property type="match status" value="1"/>
</dbReference>
<geneLocation type="plasmid" evidence="8">
    <name>unnamed1</name>
</geneLocation>
<keyword evidence="8" id="KW-0614">Plasmid</keyword>
<protein>
    <submittedName>
        <fullName evidence="8">L-idonate 5-dehydrogenase</fullName>
    </submittedName>
</protein>
<evidence type="ECO:0000256" key="5">
    <source>
        <dbReference type="ARBA" id="ARBA00023002"/>
    </source>
</evidence>
<evidence type="ECO:0000256" key="4">
    <source>
        <dbReference type="ARBA" id="ARBA00022833"/>
    </source>
</evidence>
<dbReference type="KEGG" id="moc:BB934_31635"/>
<dbReference type="Gene3D" id="3.40.50.720">
    <property type="entry name" value="NAD(P)-binding Rossmann-like Domain"/>
    <property type="match status" value="1"/>
</dbReference>
<feature type="domain" description="Enoyl reductase (ER)" evidence="7">
    <location>
        <begin position="8"/>
        <end position="341"/>
    </location>
</feature>
<evidence type="ECO:0000259" key="7">
    <source>
        <dbReference type="SMART" id="SM00829"/>
    </source>
</evidence>
<reference evidence="8" key="1">
    <citation type="submission" date="2016-07" db="EMBL/GenBank/DDBJ databases">
        <title>Microvirga ossetica sp. nov. a new species of rhizobia isolated from root nodules of the legume species Vicia alpestris Steven originated from North Ossetia region in the Caucasus.</title>
        <authorList>
            <person name="Safronova V.I."/>
            <person name="Kuznetsova I.G."/>
            <person name="Sazanova A.L."/>
            <person name="Belimov A."/>
            <person name="Andronov E."/>
            <person name="Osledkin Y.S."/>
            <person name="Onishchuk O.P."/>
            <person name="Kurchak O.N."/>
            <person name="Shaposhnikov A.I."/>
            <person name="Willems A."/>
            <person name="Tikhonovich I.A."/>
        </authorList>
    </citation>
    <scope>NUCLEOTIDE SEQUENCE [LARGE SCALE GENOMIC DNA]</scope>
    <source>
        <strain evidence="8">V5/3M</strain>
        <plasmid evidence="8">unnamed1</plasmid>
    </source>
</reference>
<dbReference type="InterPro" id="IPR020843">
    <property type="entry name" value="ER"/>
</dbReference>
<evidence type="ECO:0000256" key="2">
    <source>
        <dbReference type="ARBA" id="ARBA00008072"/>
    </source>
</evidence>
<gene>
    <name evidence="8" type="ORF">BB934_31635</name>
</gene>
<dbReference type="Pfam" id="PF08240">
    <property type="entry name" value="ADH_N"/>
    <property type="match status" value="1"/>
</dbReference>
<sequence length="343" mass="36465">MRGVIIHGPKDLRVEEVTVPPLGPHDVRVRIEAGGICGSDLHYYNHGGFGTVRVQEPMALGHEIAGTIDEVGSDVSLVSRGMRVAVNPSQPCNDCRYCRSGQHNQCLNMRFMGSAMRFPHVQGGFRERITVDEGQAIPIAPAMTMSEAAMAEPLAVCLHAARQAGSLLGAKVLVTGCGPIGTLAVVAARYAGASEIVATDVSSYPLSIASQVGATKTINVAEDPQGLAPYTQEKGTFDVLFEASGNEAALRGALDALRPGAVIVQLGLGGDMKLPINVIVAKELQIRGTFRFDEEFRLAVDLMGKGLVDVKPLLSQTIPFERAVDAFTLASDRSQAMKVQLTF</sequence>
<dbReference type="RefSeq" id="WP_099513898.1">
    <property type="nucleotide sequence ID" value="NZ_CP016617.1"/>
</dbReference>
<keyword evidence="5" id="KW-0560">Oxidoreductase</keyword>
<proteinExistence type="inferred from homology"/>
<dbReference type="GO" id="GO:0008270">
    <property type="term" value="F:zinc ion binding"/>
    <property type="evidence" value="ECO:0007669"/>
    <property type="project" value="InterPro"/>
</dbReference>
<dbReference type="InterPro" id="IPR036291">
    <property type="entry name" value="NAD(P)-bd_dom_sf"/>
</dbReference>
<name>A0A1B2ES44_9HYPH</name>
<dbReference type="Gene3D" id="3.90.180.10">
    <property type="entry name" value="Medium-chain alcohol dehydrogenases, catalytic domain"/>
    <property type="match status" value="1"/>
</dbReference>
<dbReference type="PANTHER" id="PTHR43161:SF9">
    <property type="entry name" value="SORBITOL DEHYDROGENASE"/>
    <property type="match status" value="1"/>
</dbReference>
<dbReference type="InterPro" id="IPR011032">
    <property type="entry name" value="GroES-like_sf"/>
</dbReference>
<accession>A0A1B2ES44</accession>
<dbReference type="Pfam" id="PF00107">
    <property type="entry name" value="ADH_zinc_N"/>
    <property type="match status" value="1"/>
</dbReference>
<evidence type="ECO:0000256" key="1">
    <source>
        <dbReference type="ARBA" id="ARBA00001947"/>
    </source>
</evidence>